<evidence type="ECO:0000256" key="1">
    <source>
        <dbReference type="ARBA" id="ARBA00001255"/>
    </source>
</evidence>
<evidence type="ECO:0000256" key="2">
    <source>
        <dbReference type="ARBA" id="ARBA00007240"/>
    </source>
</evidence>
<dbReference type="InterPro" id="IPR013785">
    <property type="entry name" value="Aldolase_TIM"/>
</dbReference>
<comment type="catalytic activity">
    <reaction evidence="1">
        <text>Hydrolysis of terminal, non-reducing alpha-D-galactose residues in alpha-D-galactosides, including galactose oligosaccharides, galactomannans and galactolipids.</text>
        <dbReference type="EC" id="3.2.1.22"/>
    </reaction>
</comment>
<sequence>MVLLGMSGVNNVATLFRSGDSGHLTLHIRNDNDEAAFGTVIVAVGDSIEGAIAAVMYHARTLVTATNAGAAQPVAEPEPESDIKPQWYENWYDGLGYCTWNSLGQQLTEEKVLKALDTLAENKISISNLIIDDNWQDIDYRGDGQWQQGWNDFEAEPKTFPRGLKALVSDIRSKHKNIQHIAVWHALLGYWAGLAPSGPLAKRYKTVQVTRDDAEKSQLPIDGQMTLVAQEDVQAFYNDFYRFLSDAGIDGVKTDGQYMIDTWTSPATRRTLTKPYLDAWTLASLRHFAGRAISCMSLAPPIIFHSQLPTNRPAVVCRNSDDFFPDVPEAQPWHVFANAHASLLTSHLNTLPDWDMFQTAHPWAGFHAAARCVSGGPLYVTDPPGAHDLGLLRQVTGVSPRGRKTVVFRPSVGARALDAYVGYEERGAVLKAGAYHGRAAEGTGIMGVFNVGGEGVVEVVPLGRFPGVVVEGGGGRRYVVRAHGTGRVTPPMEAGRPGAAVVVGSG</sequence>
<organism evidence="5 6">
    <name type="scientific">Staphylotrichum longicolle</name>
    <dbReference type="NCBI Taxonomy" id="669026"/>
    <lineage>
        <taxon>Eukaryota</taxon>
        <taxon>Fungi</taxon>
        <taxon>Dikarya</taxon>
        <taxon>Ascomycota</taxon>
        <taxon>Pezizomycotina</taxon>
        <taxon>Sordariomycetes</taxon>
        <taxon>Sordariomycetidae</taxon>
        <taxon>Sordariales</taxon>
        <taxon>Chaetomiaceae</taxon>
        <taxon>Staphylotrichum</taxon>
    </lineage>
</organism>
<accession>A0AAD4F4R2</accession>
<keyword evidence="3" id="KW-0119">Carbohydrate metabolism</keyword>
<evidence type="ECO:0000256" key="3">
    <source>
        <dbReference type="ARBA" id="ARBA00023277"/>
    </source>
</evidence>
<dbReference type="EMBL" id="JAHCVI010000001">
    <property type="protein sequence ID" value="KAG7292900.1"/>
    <property type="molecule type" value="Genomic_DNA"/>
</dbReference>
<dbReference type="SUPFAM" id="SSF51445">
    <property type="entry name" value="(Trans)glycosidases"/>
    <property type="match status" value="1"/>
</dbReference>
<keyword evidence="6" id="KW-1185">Reference proteome</keyword>
<dbReference type="FunFam" id="3.20.20.70:FF:000222">
    <property type="entry name" value="Raffinose synthase Sip1 protein"/>
    <property type="match status" value="1"/>
</dbReference>
<dbReference type="InterPro" id="IPR008811">
    <property type="entry name" value="Glycosyl_hydrolases_36"/>
</dbReference>
<dbReference type="InterPro" id="IPR017853">
    <property type="entry name" value="GH"/>
</dbReference>
<gene>
    <name evidence="5" type="ORF">NEMBOFW57_002945</name>
</gene>
<dbReference type="Proteomes" id="UP001197093">
    <property type="component" value="Unassembled WGS sequence"/>
</dbReference>
<dbReference type="PANTHER" id="PTHR31268">
    <property type="match status" value="1"/>
</dbReference>
<comment type="caution">
    <text evidence="5">The sequence shown here is derived from an EMBL/GenBank/DDBJ whole genome shotgun (WGS) entry which is preliminary data.</text>
</comment>
<dbReference type="Gene3D" id="3.20.20.70">
    <property type="entry name" value="Aldolase class I"/>
    <property type="match status" value="1"/>
</dbReference>
<evidence type="ECO:0000256" key="4">
    <source>
        <dbReference type="ARBA" id="ARBA00049426"/>
    </source>
</evidence>
<dbReference type="AlphaFoldDB" id="A0AAD4F4R2"/>
<name>A0AAD4F4R2_9PEZI</name>
<protein>
    <recommendedName>
        <fullName evidence="7">Alpha-galactosidase</fullName>
    </recommendedName>
</protein>
<dbReference type="GO" id="GO:0004557">
    <property type="term" value="F:alpha-galactosidase activity"/>
    <property type="evidence" value="ECO:0007669"/>
    <property type="project" value="UniProtKB-EC"/>
</dbReference>
<reference evidence="5" key="1">
    <citation type="submission" date="2023-02" db="EMBL/GenBank/DDBJ databases">
        <authorList>
            <person name="Palmer J.M."/>
        </authorList>
    </citation>
    <scope>NUCLEOTIDE SEQUENCE</scope>
    <source>
        <strain evidence="5">FW57</strain>
    </source>
</reference>
<evidence type="ECO:0000313" key="5">
    <source>
        <dbReference type="EMBL" id="KAG7292900.1"/>
    </source>
</evidence>
<dbReference type="GO" id="GO:0047274">
    <property type="term" value="F:galactinol-sucrose galactosyltransferase activity"/>
    <property type="evidence" value="ECO:0007669"/>
    <property type="project" value="UniProtKB-EC"/>
</dbReference>
<evidence type="ECO:0000313" key="6">
    <source>
        <dbReference type="Proteomes" id="UP001197093"/>
    </source>
</evidence>
<comment type="similarity">
    <text evidence="2">Belongs to the glycosyl hydrolases 36 family.</text>
</comment>
<proteinExistence type="inferred from homology"/>
<dbReference type="Pfam" id="PF05691">
    <property type="entry name" value="Raffinose_syn"/>
    <property type="match status" value="2"/>
</dbReference>
<evidence type="ECO:0008006" key="7">
    <source>
        <dbReference type="Google" id="ProtNLM"/>
    </source>
</evidence>
<dbReference type="PANTHER" id="PTHR31268:SF32">
    <property type="entry name" value="GALACTINOL--SUCROSE GALACTOSYLTRANSFERASE 2-RELATED"/>
    <property type="match status" value="1"/>
</dbReference>
<comment type="catalytic activity">
    <reaction evidence="4">
        <text>alpha-D-galactosyl-(1-&gt;3)-1D-myo-inositol + sucrose = raffinose + myo-inositol</text>
        <dbReference type="Rhea" id="RHEA:20161"/>
        <dbReference type="ChEBI" id="CHEBI:16634"/>
        <dbReference type="ChEBI" id="CHEBI:17268"/>
        <dbReference type="ChEBI" id="CHEBI:17505"/>
        <dbReference type="ChEBI" id="CHEBI:17992"/>
        <dbReference type="EC" id="2.4.1.82"/>
    </reaction>
</comment>